<evidence type="ECO:0000313" key="4">
    <source>
        <dbReference type="Proteomes" id="UP001164390"/>
    </source>
</evidence>
<reference evidence="3" key="1">
    <citation type="submission" date="2022-01" db="EMBL/GenBank/DDBJ databases">
        <title>Nocardioidaceae gen. sp. A5X3R13.</title>
        <authorList>
            <person name="Lopez Marin M.A."/>
            <person name="Uhlik O."/>
        </authorList>
    </citation>
    <scope>NUCLEOTIDE SEQUENCE</scope>
    <source>
        <strain evidence="3">A5X3R13</strain>
    </source>
</reference>
<organism evidence="3 4">
    <name type="scientific">Solicola gregarius</name>
    <dbReference type="NCBI Taxonomy" id="2908642"/>
    <lineage>
        <taxon>Bacteria</taxon>
        <taxon>Bacillati</taxon>
        <taxon>Actinomycetota</taxon>
        <taxon>Actinomycetes</taxon>
        <taxon>Propionibacteriales</taxon>
        <taxon>Nocardioidaceae</taxon>
        <taxon>Solicola</taxon>
    </lineage>
</organism>
<keyword evidence="4" id="KW-1185">Reference proteome</keyword>
<dbReference type="Proteomes" id="UP001164390">
    <property type="component" value="Chromosome"/>
</dbReference>
<evidence type="ECO:0000256" key="1">
    <source>
        <dbReference type="SAM" id="MobiDB-lite"/>
    </source>
</evidence>
<feature type="region of interest" description="Disordered" evidence="1">
    <location>
        <begin position="140"/>
        <end position="189"/>
    </location>
</feature>
<feature type="transmembrane region" description="Helical" evidence="2">
    <location>
        <begin position="193"/>
        <end position="214"/>
    </location>
</feature>
<keyword evidence="2" id="KW-1133">Transmembrane helix</keyword>
<evidence type="ECO:0000313" key="3">
    <source>
        <dbReference type="EMBL" id="UYM03988.1"/>
    </source>
</evidence>
<dbReference type="KEGG" id="sgrg:L0C25_15715"/>
<feature type="compositionally biased region" description="Basic and acidic residues" evidence="1">
    <location>
        <begin position="145"/>
        <end position="160"/>
    </location>
</feature>
<keyword evidence="2" id="KW-0472">Membrane</keyword>
<keyword evidence="2" id="KW-0812">Transmembrane</keyword>
<protein>
    <submittedName>
        <fullName evidence="3">Uncharacterized protein</fullName>
    </submittedName>
</protein>
<dbReference type="RefSeq" id="WP_271632631.1">
    <property type="nucleotide sequence ID" value="NZ_CP094970.1"/>
</dbReference>
<gene>
    <name evidence="3" type="ORF">L0C25_15715</name>
</gene>
<accession>A0AA46YKH9</accession>
<name>A0AA46YKH9_9ACTN</name>
<evidence type="ECO:0000256" key="2">
    <source>
        <dbReference type="SAM" id="Phobius"/>
    </source>
</evidence>
<feature type="compositionally biased region" description="Low complexity" evidence="1">
    <location>
        <begin position="172"/>
        <end position="189"/>
    </location>
</feature>
<dbReference type="EMBL" id="CP094970">
    <property type="protein sequence ID" value="UYM03988.1"/>
    <property type="molecule type" value="Genomic_DNA"/>
</dbReference>
<proteinExistence type="predicted"/>
<sequence length="413" mass="44420">MRINDKSLHKIERELGRDGVWISPGLRSKFSPRVERLIEKAVAEHRPPIHVALIKVPADHPRFHGNVEQLFASMRKHVDPHGTYIGIEGTGNLQVAAYAFGRAPDPFYATESAKLRHPNGVADQVVDTARLVAGGDARTVYKRLNKPDRDGQHNGNREQGTEAAGENTPAPDTGTTTSGQGTDSTTEDSGAGITMGIGVVVVLALVAAGVALLARRRRSGDPSGSSGSASRFEVPVPNLGATLATERRRREKRARRALTALGARIEESTSLRADDAWQQAVEHHTIARRMLDGPHSSADTVGVIVLAARGDSALDAAVAGREWEPTRPCYLNPLHGDSTRTVSWRGAAAGVDVPACATCADTIDAGRMPDDVLDFPYDGRPRHYFALEIEPWASTGYGALEPDLLGRLKSRRG</sequence>
<dbReference type="AlphaFoldDB" id="A0AA46YKH9"/>